<sequence length="304" mass="30034">MVSTRSGAGGGTSAAGGAGGQRGWANGKRGLQEPPSPVSSDARLFGPGVWRSLKPSRRRRHNRSHGWSSESSGTSSSSSSACSLPFSTSRVPAPFASPCSYPLRSRGGVVASATAGSGEPALAQDSLVQGTPAADIYGLQTPPADMSAEEYPTTGNGVLRRGALADIGRESAVEKLPAPPVGKMSRTWSLGPGGARVTALVGFTPLATSSGSGAGSRAGSGLDQHRSGATGSAGTPHVVLSSAPLSKRGKGPALSMMRAAASACAAVAAADAAMARAAAVGKAAAHAQLAAAGAANCSWRTFKV</sequence>
<dbReference type="EMBL" id="KV918780">
    <property type="protein sequence ID" value="OSX80107.1"/>
    <property type="molecule type" value="Genomic_DNA"/>
</dbReference>
<accession>A0A1X6PGX2</accession>
<feature type="compositionally biased region" description="Basic residues" evidence="1">
    <location>
        <begin position="54"/>
        <end position="64"/>
    </location>
</feature>
<feature type="region of interest" description="Disordered" evidence="1">
    <location>
        <begin position="209"/>
        <end position="245"/>
    </location>
</feature>
<keyword evidence="3" id="KW-1185">Reference proteome</keyword>
<proteinExistence type="predicted"/>
<dbReference type="AlphaFoldDB" id="A0A1X6PGX2"/>
<gene>
    <name evidence="2" type="ORF">BU14_0058s0018</name>
</gene>
<organism evidence="2 3">
    <name type="scientific">Porphyra umbilicalis</name>
    <name type="common">Purple laver</name>
    <name type="synonym">Red alga</name>
    <dbReference type="NCBI Taxonomy" id="2786"/>
    <lineage>
        <taxon>Eukaryota</taxon>
        <taxon>Rhodophyta</taxon>
        <taxon>Bangiophyceae</taxon>
        <taxon>Bangiales</taxon>
        <taxon>Bangiaceae</taxon>
        <taxon>Porphyra</taxon>
    </lineage>
</organism>
<feature type="compositionally biased region" description="Gly residues" evidence="1">
    <location>
        <begin position="7"/>
        <end position="22"/>
    </location>
</feature>
<feature type="compositionally biased region" description="Low complexity" evidence="1">
    <location>
        <begin position="65"/>
        <end position="84"/>
    </location>
</feature>
<protein>
    <submittedName>
        <fullName evidence="2">Uncharacterized protein</fullName>
    </submittedName>
</protein>
<evidence type="ECO:0000256" key="1">
    <source>
        <dbReference type="SAM" id="MobiDB-lite"/>
    </source>
</evidence>
<evidence type="ECO:0000313" key="2">
    <source>
        <dbReference type="EMBL" id="OSX80107.1"/>
    </source>
</evidence>
<dbReference type="Proteomes" id="UP000218209">
    <property type="component" value="Unassembled WGS sequence"/>
</dbReference>
<feature type="region of interest" description="Disordered" evidence="1">
    <location>
        <begin position="1"/>
        <end position="84"/>
    </location>
</feature>
<name>A0A1X6PGX2_PORUM</name>
<reference evidence="2 3" key="1">
    <citation type="submission" date="2017-03" db="EMBL/GenBank/DDBJ databases">
        <title>WGS assembly of Porphyra umbilicalis.</title>
        <authorList>
            <person name="Brawley S.H."/>
            <person name="Blouin N.A."/>
            <person name="Ficko-Blean E."/>
            <person name="Wheeler G.L."/>
            <person name="Lohr M."/>
            <person name="Goodson H.V."/>
            <person name="Jenkins J.W."/>
            <person name="Blaby-Haas C.E."/>
            <person name="Helliwell K.E."/>
            <person name="Chan C."/>
            <person name="Marriage T."/>
            <person name="Bhattacharya D."/>
            <person name="Klein A.S."/>
            <person name="Badis Y."/>
            <person name="Brodie J."/>
            <person name="Cao Y."/>
            <person name="Collen J."/>
            <person name="Dittami S.M."/>
            <person name="Gachon C.M."/>
            <person name="Green B.R."/>
            <person name="Karpowicz S."/>
            <person name="Kim J.W."/>
            <person name="Kudahl U."/>
            <person name="Lin S."/>
            <person name="Michel G."/>
            <person name="Mittag M."/>
            <person name="Olson B.J."/>
            <person name="Pangilinan J."/>
            <person name="Peng Y."/>
            <person name="Qiu H."/>
            <person name="Shu S."/>
            <person name="Singer J.T."/>
            <person name="Smith A.G."/>
            <person name="Sprecher B.N."/>
            <person name="Wagner V."/>
            <person name="Wang W."/>
            <person name="Wang Z.-Y."/>
            <person name="Yan J."/>
            <person name="Yarish C."/>
            <person name="Zoeuner-Riek S."/>
            <person name="Zhuang Y."/>
            <person name="Zou Y."/>
            <person name="Lindquist E.A."/>
            <person name="Grimwood J."/>
            <person name="Barry K."/>
            <person name="Rokhsar D.S."/>
            <person name="Schmutz J."/>
            <person name="Stiller J.W."/>
            <person name="Grossman A.R."/>
            <person name="Prochnik S.E."/>
        </authorList>
    </citation>
    <scope>NUCLEOTIDE SEQUENCE [LARGE SCALE GENOMIC DNA]</scope>
    <source>
        <strain evidence="2">4086291</strain>
    </source>
</reference>
<evidence type="ECO:0000313" key="3">
    <source>
        <dbReference type="Proteomes" id="UP000218209"/>
    </source>
</evidence>